<dbReference type="InterPro" id="IPR019826">
    <property type="entry name" value="Carboxylesterase_B_AS"/>
</dbReference>
<keyword evidence="3 6" id="KW-0378">Hydrolase</keyword>
<dbReference type="PANTHER" id="PTHR43142:SF1">
    <property type="entry name" value="CARBOXYLIC ESTER HYDROLASE"/>
    <property type="match status" value="1"/>
</dbReference>
<keyword evidence="5" id="KW-0325">Glycoprotein</keyword>
<keyword evidence="2" id="KW-0719">Serine esterase</keyword>
<feature type="coiled-coil region" evidence="7">
    <location>
        <begin position="342"/>
        <end position="369"/>
    </location>
</feature>
<keyword evidence="6" id="KW-0732">Signal</keyword>
<feature type="signal peptide" evidence="6">
    <location>
        <begin position="1"/>
        <end position="19"/>
    </location>
</feature>
<dbReference type="GO" id="GO:0052689">
    <property type="term" value="F:carboxylic ester hydrolase activity"/>
    <property type="evidence" value="ECO:0007669"/>
    <property type="project" value="UniProtKB-KW"/>
</dbReference>
<reference evidence="9" key="1">
    <citation type="submission" date="2013-07" db="EMBL/GenBank/DDBJ databases">
        <title>Midgut Transcriptome Profiling of Anoplphora glabripennis, a Lignocellulose Degrading, Wood-Boring Cerambycid.</title>
        <authorList>
            <person name="Scully E.D."/>
            <person name="Hoover K."/>
            <person name="Carlson J.E."/>
            <person name="Tien M."/>
            <person name="Geib S.M."/>
        </authorList>
    </citation>
    <scope>NUCLEOTIDE SEQUENCE</scope>
</reference>
<dbReference type="Gene3D" id="3.40.50.1820">
    <property type="entry name" value="alpha/beta hydrolase"/>
    <property type="match status" value="1"/>
</dbReference>
<dbReference type="EC" id="3.1.1.-" evidence="6"/>
<dbReference type="SUPFAM" id="SSF53474">
    <property type="entry name" value="alpha/beta-Hydrolases"/>
    <property type="match status" value="1"/>
</dbReference>
<dbReference type="PANTHER" id="PTHR43142">
    <property type="entry name" value="CARBOXYLIC ESTER HYDROLASE"/>
    <property type="match status" value="1"/>
</dbReference>
<proteinExistence type="inferred from homology"/>
<organism evidence="9">
    <name type="scientific">Anoplophora glabripennis</name>
    <name type="common">Asian longhorn beetle</name>
    <name type="synonym">Anoplophora nobilis</name>
    <dbReference type="NCBI Taxonomy" id="217634"/>
    <lineage>
        <taxon>Eukaryota</taxon>
        <taxon>Metazoa</taxon>
        <taxon>Ecdysozoa</taxon>
        <taxon>Arthropoda</taxon>
        <taxon>Hexapoda</taxon>
        <taxon>Insecta</taxon>
        <taxon>Pterygota</taxon>
        <taxon>Neoptera</taxon>
        <taxon>Endopterygota</taxon>
        <taxon>Coleoptera</taxon>
        <taxon>Polyphaga</taxon>
        <taxon>Cucujiformia</taxon>
        <taxon>Chrysomeloidea</taxon>
        <taxon>Cerambycidae</taxon>
        <taxon>Lamiinae</taxon>
        <taxon>Lamiini</taxon>
        <taxon>Anoplophora</taxon>
    </lineage>
</organism>
<feature type="chain" id="PRO_5005148816" description="Carboxylic ester hydrolase" evidence="6">
    <location>
        <begin position="20"/>
        <end position="556"/>
    </location>
</feature>
<evidence type="ECO:0000256" key="2">
    <source>
        <dbReference type="ARBA" id="ARBA00022487"/>
    </source>
</evidence>
<evidence type="ECO:0000256" key="3">
    <source>
        <dbReference type="ARBA" id="ARBA00022801"/>
    </source>
</evidence>
<dbReference type="PROSITE" id="PS00122">
    <property type="entry name" value="CARBOXYLESTERASE_B_1"/>
    <property type="match status" value="1"/>
</dbReference>
<feature type="domain" description="Carboxylesterase type B" evidence="8">
    <location>
        <begin position="23"/>
        <end position="541"/>
    </location>
</feature>
<evidence type="ECO:0000256" key="5">
    <source>
        <dbReference type="ARBA" id="ARBA00023180"/>
    </source>
</evidence>
<protein>
    <recommendedName>
        <fullName evidence="6">Carboxylic ester hydrolase</fullName>
        <ecNumber evidence="6">3.1.1.-</ecNumber>
    </recommendedName>
</protein>
<dbReference type="PROSITE" id="PS00941">
    <property type="entry name" value="CARBOXYLESTERASE_B_2"/>
    <property type="match status" value="1"/>
</dbReference>
<comment type="similarity">
    <text evidence="1 6">Belongs to the type-B carboxylesterase/lipase family.</text>
</comment>
<dbReference type="AlphaFoldDB" id="V5I8T2"/>
<evidence type="ECO:0000256" key="6">
    <source>
        <dbReference type="RuleBase" id="RU361235"/>
    </source>
</evidence>
<dbReference type="Pfam" id="PF00135">
    <property type="entry name" value="COesterase"/>
    <property type="match status" value="1"/>
</dbReference>
<sequence>MHSKFILLALHFIIYSAWANEFLVSLPNGPVRGRKEVSARGATFYAFQQIPFAKPPVGKLRFQAPEPAESWEGVLDGTVSNKICYQWTSNENAVLTEDCLYVNVYTPVEPSMGASLPVIVYIHGGGFVSGDALFTTRGPHYFMEYGVVVVTVNYRVGPFGFLSTGDRIIPGNYGLKDQNLGLKWVQDNVKYFGGNPDEVTIFGGSAGGASVTYHMLSAQSKGLFRGAISSSGSALCPWSYQRNHKSMAYQMAAVIDPSLSPNATSEELLQLFQEATTEQIAEASSIFQESVGRTQIVQGFWFTPVVDPDHEGAFLTRRMYDAIADGSVSQVPMLMGLMSEEQLSKAQNLDSFEEELAQLENDIGLLVNDDMHIISSGMKALAGEAIRQIYTNGSFLDDIAGAVKYFSDTSFSRPVIHHARLQLQYSDVFFYVFSYHGELGGNDMYVEGAGRVNHVEDAKYTWAVGNYSDLSSADPADVLTVRRYLKLFTDFAKTLHPTPEPSSLLQRVIWPKARATNFQYLDFGVDMDIKSNPKDDAYRKWVQLYEDMAIKPYDTF</sequence>
<name>V5I8T2_ANOGL</name>
<dbReference type="InterPro" id="IPR002018">
    <property type="entry name" value="CarbesteraseB"/>
</dbReference>
<evidence type="ECO:0000259" key="8">
    <source>
        <dbReference type="Pfam" id="PF00135"/>
    </source>
</evidence>
<keyword evidence="7" id="KW-0175">Coiled coil</keyword>
<gene>
    <name evidence="9" type="primary">EST6</name>
</gene>
<dbReference type="InterPro" id="IPR029058">
    <property type="entry name" value="AB_hydrolase_fold"/>
</dbReference>
<evidence type="ECO:0000256" key="4">
    <source>
        <dbReference type="ARBA" id="ARBA00023157"/>
    </source>
</evidence>
<dbReference type="EMBL" id="GALX01004140">
    <property type="protein sequence ID" value="JAB64326.1"/>
    <property type="molecule type" value="Transcribed_RNA"/>
</dbReference>
<accession>V5I8T2</accession>
<evidence type="ECO:0000256" key="7">
    <source>
        <dbReference type="SAM" id="Coils"/>
    </source>
</evidence>
<dbReference type="ESTHER" id="anogl-v5i8t2">
    <property type="family name" value="Carb_B_Arthropoda"/>
</dbReference>
<evidence type="ECO:0000313" key="9">
    <source>
        <dbReference type="EMBL" id="JAB64326.1"/>
    </source>
</evidence>
<dbReference type="InterPro" id="IPR019819">
    <property type="entry name" value="Carboxylesterase_B_CS"/>
</dbReference>
<evidence type="ECO:0000256" key="1">
    <source>
        <dbReference type="ARBA" id="ARBA00005964"/>
    </source>
</evidence>
<keyword evidence="4" id="KW-1015">Disulfide bond</keyword>